<dbReference type="GO" id="GO:0031047">
    <property type="term" value="P:regulatory ncRNA-mediated gene silencing"/>
    <property type="evidence" value="ECO:0007669"/>
    <property type="project" value="InterPro"/>
</dbReference>
<dbReference type="Proteomes" id="UP001194580">
    <property type="component" value="Unassembled WGS sequence"/>
</dbReference>
<evidence type="ECO:0000256" key="1">
    <source>
        <dbReference type="SAM" id="MobiDB-lite"/>
    </source>
</evidence>
<feature type="compositionally biased region" description="Acidic residues" evidence="1">
    <location>
        <begin position="33"/>
        <end position="49"/>
    </location>
</feature>
<keyword evidence="3" id="KW-1185">Reference proteome</keyword>
<feature type="region of interest" description="Disordered" evidence="1">
    <location>
        <begin position="26"/>
        <end position="155"/>
    </location>
</feature>
<gene>
    <name evidence="2" type="ORF">BGZ95_000585</name>
</gene>
<evidence type="ECO:0000313" key="2">
    <source>
        <dbReference type="EMBL" id="KAG0271590.1"/>
    </source>
</evidence>
<dbReference type="InterPro" id="IPR018606">
    <property type="entry name" value="Arb1"/>
</dbReference>
<name>A0AAD4H491_9FUNG</name>
<sequence length="566" mass="62398">MDPNQMTDEQARDTIAKMFEEMRRTLNAVGDYPDSESEYETDSGNEDEDSSHNKTNKSIATSSTAENTNSNATLSNGTSTNNANVSTSSNTNTNGKDSGAPSKKSTDGTAEDQEDSGERISLCYTQPPPGSTIAANGETGEPEKKKKKRKKSKKAKIELEDYRAEDGIDPLVDNPYDKSKTPAERVEIAVTRFRKNRKFSNIRSQILSVYLDYGGIQTGPKMFQGGGAKTGGADDDGEVDFEAMNAGIDRVDLPEEGQEVDFTNVVTTFLSQHFLKCTGWIDMVYYRDTPIVVAALLNYLLIRDVLPEYKEDLKAALVIAEKAKVELPLCKMISSGLPSRYDRACSLLYGGEWFNYFEDKWQDEAASVEILGLDSAMAKKIVKSVVGPNVDPDSLRVAPREFLELEVVHIPTVDLGMVEADTTAPEEEEDDAVTVDMVDSMLLGQGGKTSDKPAILPAIHGSITASAASAAQQEVVDALMVKFVDVTLAEMDPTIPLEEQRPLSERRKVHIFFDPNVASKLLLGMRIEGYVYTLSNGMSYLEQAFVMPTYYMEADEIEQPEDEWED</sequence>
<proteinExistence type="predicted"/>
<comment type="caution">
    <text evidence="2">The sequence shown here is derived from an EMBL/GenBank/DDBJ whole genome shotgun (WGS) entry which is preliminary data.</text>
</comment>
<dbReference type="GO" id="GO:0033167">
    <property type="term" value="C:ARC complex"/>
    <property type="evidence" value="ECO:0007669"/>
    <property type="project" value="InterPro"/>
</dbReference>
<accession>A0AAD4H491</accession>
<feature type="compositionally biased region" description="Low complexity" evidence="1">
    <location>
        <begin position="75"/>
        <end position="94"/>
    </location>
</feature>
<organism evidence="2 3">
    <name type="scientific">Linnemannia exigua</name>
    <dbReference type="NCBI Taxonomy" id="604196"/>
    <lineage>
        <taxon>Eukaryota</taxon>
        <taxon>Fungi</taxon>
        <taxon>Fungi incertae sedis</taxon>
        <taxon>Mucoromycota</taxon>
        <taxon>Mortierellomycotina</taxon>
        <taxon>Mortierellomycetes</taxon>
        <taxon>Mortierellales</taxon>
        <taxon>Mortierellaceae</taxon>
        <taxon>Linnemannia</taxon>
    </lineage>
</organism>
<evidence type="ECO:0000313" key="3">
    <source>
        <dbReference type="Proteomes" id="UP001194580"/>
    </source>
</evidence>
<protein>
    <submittedName>
        <fullName evidence="2">Uncharacterized protein</fullName>
    </submittedName>
</protein>
<dbReference type="AlphaFoldDB" id="A0AAD4H491"/>
<reference evidence="2" key="1">
    <citation type="journal article" date="2020" name="Fungal Divers.">
        <title>Resolving the Mortierellaceae phylogeny through synthesis of multi-gene phylogenetics and phylogenomics.</title>
        <authorList>
            <person name="Vandepol N."/>
            <person name="Liber J."/>
            <person name="Desiro A."/>
            <person name="Na H."/>
            <person name="Kennedy M."/>
            <person name="Barry K."/>
            <person name="Grigoriev I.V."/>
            <person name="Miller A.N."/>
            <person name="O'Donnell K."/>
            <person name="Stajich J.E."/>
            <person name="Bonito G."/>
        </authorList>
    </citation>
    <scope>NUCLEOTIDE SEQUENCE</scope>
    <source>
        <strain evidence="2">NRRL 28262</strain>
    </source>
</reference>
<dbReference type="Pfam" id="PF09692">
    <property type="entry name" value="Arb1"/>
    <property type="match status" value="1"/>
</dbReference>
<dbReference type="EMBL" id="JAAAIL010001106">
    <property type="protein sequence ID" value="KAG0271590.1"/>
    <property type="molecule type" value="Genomic_DNA"/>
</dbReference>
<feature type="compositionally biased region" description="Polar residues" evidence="1">
    <location>
        <begin position="56"/>
        <end position="74"/>
    </location>
</feature>
<feature type="compositionally biased region" description="Basic residues" evidence="1">
    <location>
        <begin position="145"/>
        <end position="154"/>
    </location>
</feature>